<reference evidence="3" key="1">
    <citation type="submission" date="2021-12" db="EMBL/GenBank/DDBJ databases">
        <title>Draft genome sequence of Corynebacterium ammoniagenes strain T-723.</title>
        <authorList>
            <person name="Matsuzawa M."/>
            <person name="Hiratani M."/>
            <person name="Abe I."/>
            <person name="Tsuji Y."/>
            <person name="Nakamura J."/>
        </authorList>
    </citation>
    <scope>NUCLEOTIDE SEQUENCE</scope>
    <source>
        <strain evidence="3">T-723</strain>
    </source>
</reference>
<sequence length="113" mass="12223">MLGAMIFTTTHNVEGREIDSYIRIIAGETVTGINFLKDIGASFRSFTGGRSAGYEEEAVRARESALNELWNRGQEIGADAVVGISFDYSPMGASNDMLMVTVMGTAVKLKPLQ</sequence>
<proteinExistence type="inferred from homology"/>
<accession>A0AAV5GBH7</accession>
<dbReference type="SUPFAM" id="SSF117782">
    <property type="entry name" value="YbjQ-like"/>
    <property type="match status" value="1"/>
</dbReference>
<dbReference type="PANTHER" id="PTHR34068:SF1">
    <property type="entry name" value="UPF0145 PROTEIN YBJQ"/>
    <property type="match status" value="1"/>
</dbReference>
<evidence type="ECO:0000313" key="3">
    <source>
        <dbReference type="EMBL" id="GJN43655.1"/>
    </source>
</evidence>
<protein>
    <recommendedName>
        <fullName evidence="2">UPF0145 protein CAT723_21340</fullName>
    </recommendedName>
</protein>
<dbReference type="AlphaFoldDB" id="A0AAV5GBH7"/>
<gene>
    <name evidence="3" type="ORF">CAT723_21340</name>
</gene>
<evidence type="ECO:0000256" key="2">
    <source>
        <dbReference type="HAMAP-Rule" id="MF_00338"/>
    </source>
</evidence>
<dbReference type="Proteomes" id="UP001054925">
    <property type="component" value="Unassembled WGS sequence"/>
</dbReference>
<organism evidence="3 4">
    <name type="scientific">Corynebacterium ammoniagenes</name>
    <name type="common">Brevibacterium ammoniagenes</name>
    <dbReference type="NCBI Taxonomy" id="1697"/>
    <lineage>
        <taxon>Bacteria</taxon>
        <taxon>Bacillati</taxon>
        <taxon>Actinomycetota</taxon>
        <taxon>Actinomycetes</taxon>
        <taxon>Mycobacteriales</taxon>
        <taxon>Corynebacteriaceae</taxon>
        <taxon>Corynebacterium</taxon>
    </lineage>
</organism>
<dbReference type="Pfam" id="PF01906">
    <property type="entry name" value="YbjQ_1"/>
    <property type="match status" value="1"/>
</dbReference>
<evidence type="ECO:0000256" key="1">
    <source>
        <dbReference type="ARBA" id="ARBA00010751"/>
    </source>
</evidence>
<evidence type="ECO:0000313" key="4">
    <source>
        <dbReference type="Proteomes" id="UP001054925"/>
    </source>
</evidence>
<dbReference type="PANTHER" id="PTHR34068">
    <property type="entry name" value="UPF0145 PROTEIN YBJQ"/>
    <property type="match status" value="1"/>
</dbReference>
<name>A0AAV5GBH7_CORAM</name>
<comment type="similarity">
    <text evidence="1 2">Belongs to the UPF0145 family.</text>
</comment>
<comment type="caution">
    <text evidence="3">The sequence shown here is derived from an EMBL/GenBank/DDBJ whole genome shotgun (WGS) entry which is preliminary data.</text>
</comment>
<dbReference type="HAMAP" id="MF_00338">
    <property type="entry name" value="UPF0145"/>
    <property type="match status" value="1"/>
</dbReference>
<dbReference type="EMBL" id="BQKK01000006">
    <property type="protein sequence ID" value="GJN43655.1"/>
    <property type="molecule type" value="Genomic_DNA"/>
</dbReference>
<dbReference type="InterPro" id="IPR035439">
    <property type="entry name" value="UPF0145_dom_sf"/>
</dbReference>
<dbReference type="InterPro" id="IPR002765">
    <property type="entry name" value="UPF0145_YbjQ-like"/>
</dbReference>
<dbReference type="Gene3D" id="3.30.110.70">
    <property type="entry name" value="Hypothetical protein apc22750. Chain B"/>
    <property type="match status" value="1"/>
</dbReference>